<comment type="caution">
    <text evidence="3">The sequence shown here is derived from an EMBL/GenBank/DDBJ whole genome shotgun (WGS) entry which is preliminary data.</text>
</comment>
<dbReference type="InterPro" id="IPR019734">
    <property type="entry name" value="TPR_rpt"/>
</dbReference>
<feature type="transmembrane region" description="Helical" evidence="1">
    <location>
        <begin position="42"/>
        <end position="63"/>
    </location>
</feature>
<evidence type="ECO:0000259" key="2">
    <source>
        <dbReference type="Pfam" id="PF12770"/>
    </source>
</evidence>
<reference evidence="3" key="2">
    <citation type="submission" date="2020-08" db="EMBL/GenBank/DDBJ databases">
        <authorList>
            <person name="Chen M."/>
            <person name="Teng W."/>
            <person name="Zhao L."/>
            <person name="Hu C."/>
            <person name="Zhou Y."/>
            <person name="Han B."/>
            <person name="Song L."/>
            <person name="Shu W."/>
        </authorList>
    </citation>
    <scope>NUCLEOTIDE SEQUENCE</scope>
    <source>
        <strain evidence="3">FACHB-1375</strain>
    </source>
</reference>
<dbReference type="AlphaFoldDB" id="A0A926ZK43"/>
<dbReference type="InterPro" id="IPR024983">
    <property type="entry name" value="CHAT_dom"/>
</dbReference>
<dbReference type="Pfam" id="PF12770">
    <property type="entry name" value="CHAT"/>
    <property type="match status" value="1"/>
</dbReference>
<dbReference type="EMBL" id="JACJPW010000117">
    <property type="protein sequence ID" value="MBD2185349.1"/>
    <property type="molecule type" value="Genomic_DNA"/>
</dbReference>
<evidence type="ECO:0000313" key="4">
    <source>
        <dbReference type="Proteomes" id="UP000641646"/>
    </source>
</evidence>
<dbReference type="PANTHER" id="PTHR10098">
    <property type="entry name" value="RAPSYN-RELATED"/>
    <property type="match status" value="1"/>
</dbReference>
<keyword evidence="1" id="KW-1133">Transmembrane helix</keyword>
<organism evidence="3 4">
    <name type="scientific">Aerosakkonema funiforme FACHB-1375</name>
    <dbReference type="NCBI Taxonomy" id="2949571"/>
    <lineage>
        <taxon>Bacteria</taxon>
        <taxon>Bacillati</taxon>
        <taxon>Cyanobacteriota</taxon>
        <taxon>Cyanophyceae</taxon>
        <taxon>Oscillatoriophycideae</taxon>
        <taxon>Aerosakkonematales</taxon>
        <taxon>Aerosakkonemataceae</taxon>
        <taxon>Aerosakkonema</taxon>
    </lineage>
</organism>
<dbReference type="PANTHER" id="PTHR10098:SF112">
    <property type="entry name" value="SLR0380 PROTEIN"/>
    <property type="match status" value="1"/>
</dbReference>
<keyword evidence="4" id="KW-1185">Reference proteome</keyword>
<sequence>MVFWILDERILNLLRHFKAEPIQNPKSKIQNRVTKLRWLPQATFLFVLFFISFLLVITTPVAVTQVRGAETMQLHQISGFNLIQEARNLYNEGRFQEVAPLLQQAAAMFERQGDRLNQAMALSNLAATLAQLQQWDEAEQAINSSLSVLNSPTKSAEQVRILAQTQDIQAQLQLERGQVQAAVDTWTQASKLYRQINANEQFIETQINQSRAWEALGLYPRACKTLLTALKLESETCRFSKETLASWQNQPASRQNIQAMNALGQVLRVLGQLEQSERALMAGLAAAQKLNLTQEQAAIYLNLGNTKRAFANESISETEEKIQFERSAVENYTKAAQMSTRKETRMQAQVNQFSLLLDGEKRSEAEALWRSIQSQVSEIPSNRTGLYAQINLAQNLLKLAIRERESGRAGEWGSGGNSVSLSANLQSPLLREIEEMLDRTLGEAKRLGDRRIQAYILGIQGRLWEVQQQQVQAEKLTNQALSLAPPFEFPEVAYELFWQMGRLRKAQGDIEGAVGYYSQAVNILSSLRADLVTIQSQVQFSFRESVEPIYRELVGLLLEGEGKVTDRAKLKLARQTIESLQLAELDNFFQDACADVKARIIDEVDRTAAIIYPIILGDRLEVILSVPDRVASLQENRSLRHYSTAKSKAELESIFKRARVSLRRTAFPQERLPLAQQLYDLLIRPAEKDLAASGVKTLVFVLDGYLRNLPMAILHDGQKYLIEKYSIALTPGLQLLEPRPLTQVRLRTLTGALTEARQGFPALPAVASEVEQISSAVPADTLINQQFITQELQAQINKIPFPVVHLATHGQFSSKASETFILTWDERINVKQLDLLLRSRSQEKKAPIELLVLSACETAAGDDRAALGLAGIAIRSGARSTLATLWQVNDESTSIVMAEFYRQLTKPGISKAEALRNAQLKLLRNPQYQNPYFWAPFVLVGNWQ</sequence>
<dbReference type="Proteomes" id="UP000641646">
    <property type="component" value="Unassembled WGS sequence"/>
</dbReference>
<keyword evidence="1" id="KW-0812">Transmembrane</keyword>
<dbReference type="InterPro" id="IPR011990">
    <property type="entry name" value="TPR-like_helical_dom_sf"/>
</dbReference>
<dbReference type="SMART" id="SM00028">
    <property type="entry name" value="TPR"/>
    <property type="match status" value="6"/>
</dbReference>
<name>A0A926ZK43_9CYAN</name>
<keyword evidence="1" id="KW-0472">Membrane</keyword>
<dbReference type="RefSeq" id="WP_190473554.1">
    <property type="nucleotide sequence ID" value="NZ_JACJPW010000117.1"/>
</dbReference>
<proteinExistence type="predicted"/>
<protein>
    <submittedName>
        <fullName evidence="3">CHAT domain-containing protein</fullName>
    </submittedName>
</protein>
<gene>
    <name evidence="3" type="ORF">H6G03_30450</name>
</gene>
<dbReference type="Gene3D" id="1.25.40.10">
    <property type="entry name" value="Tetratricopeptide repeat domain"/>
    <property type="match status" value="2"/>
</dbReference>
<reference evidence="3" key="1">
    <citation type="journal article" date="2015" name="ISME J.">
        <title>Draft Genome Sequence of Streptomyces incarnatus NRRL8089, which Produces the Nucleoside Antibiotic Sinefungin.</title>
        <authorList>
            <person name="Oshima K."/>
            <person name="Hattori M."/>
            <person name="Shimizu H."/>
            <person name="Fukuda K."/>
            <person name="Nemoto M."/>
            <person name="Inagaki K."/>
            <person name="Tamura T."/>
        </authorList>
    </citation>
    <scope>NUCLEOTIDE SEQUENCE</scope>
    <source>
        <strain evidence="3">FACHB-1375</strain>
    </source>
</reference>
<feature type="domain" description="CHAT" evidence="2">
    <location>
        <begin position="673"/>
        <end position="942"/>
    </location>
</feature>
<evidence type="ECO:0000313" key="3">
    <source>
        <dbReference type="EMBL" id="MBD2185349.1"/>
    </source>
</evidence>
<evidence type="ECO:0000256" key="1">
    <source>
        <dbReference type="SAM" id="Phobius"/>
    </source>
</evidence>
<accession>A0A926ZK43</accession>
<dbReference type="SUPFAM" id="SSF48452">
    <property type="entry name" value="TPR-like"/>
    <property type="match status" value="2"/>
</dbReference>